<comment type="caution">
    <text evidence="12">The sequence shown here is derived from an EMBL/GenBank/DDBJ whole genome shotgun (WGS) entry which is preliminary data.</text>
</comment>
<reference evidence="13" key="1">
    <citation type="journal article" date="2019" name="Int. J. Syst. Evol. Microbiol.">
        <title>The Global Catalogue of Microorganisms (GCM) 10K type strain sequencing project: providing services to taxonomists for standard genome sequencing and annotation.</title>
        <authorList>
            <consortium name="The Broad Institute Genomics Platform"/>
            <consortium name="The Broad Institute Genome Sequencing Center for Infectious Disease"/>
            <person name="Wu L."/>
            <person name="Ma J."/>
        </authorList>
    </citation>
    <scope>NUCLEOTIDE SEQUENCE [LARGE SCALE GENOMIC DNA]</scope>
    <source>
        <strain evidence="13">JCM 14326</strain>
    </source>
</reference>
<dbReference type="InterPro" id="IPR050351">
    <property type="entry name" value="BphY/WalK/GraS-like"/>
</dbReference>
<evidence type="ECO:0000256" key="6">
    <source>
        <dbReference type="ARBA" id="ARBA00022777"/>
    </source>
</evidence>
<feature type="domain" description="Histidine kinase" evidence="11">
    <location>
        <begin position="159"/>
        <end position="375"/>
    </location>
</feature>
<keyword evidence="5" id="KW-0808">Transferase</keyword>
<accession>A0ABP4ZJ85</accession>
<evidence type="ECO:0000259" key="11">
    <source>
        <dbReference type="PROSITE" id="PS50109"/>
    </source>
</evidence>
<keyword evidence="12" id="KW-0067">ATP-binding</keyword>
<dbReference type="Pfam" id="PF02518">
    <property type="entry name" value="HATPase_c"/>
    <property type="match status" value="1"/>
</dbReference>
<dbReference type="CDD" id="cd00082">
    <property type="entry name" value="HisKA"/>
    <property type="match status" value="1"/>
</dbReference>
<gene>
    <name evidence="12" type="ORF">GCM10009751_16380</name>
</gene>
<dbReference type="RefSeq" id="WP_344101454.1">
    <property type="nucleotide sequence ID" value="NZ_BAAANL010000003.1"/>
</dbReference>
<evidence type="ECO:0000256" key="8">
    <source>
        <dbReference type="ARBA" id="ARBA00039401"/>
    </source>
</evidence>
<feature type="region of interest" description="Disordered" evidence="9">
    <location>
        <begin position="373"/>
        <end position="435"/>
    </location>
</feature>
<name>A0ABP4ZJ85_9MICO</name>
<dbReference type="PROSITE" id="PS50109">
    <property type="entry name" value="HIS_KIN"/>
    <property type="match status" value="1"/>
</dbReference>
<dbReference type="SUPFAM" id="SSF47384">
    <property type="entry name" value="Homodimeric domain of signal transducing histidine kinase"/>
    <property type="match status" value="1"/>
</dbReference>
<dbReference type="Gene3D" id="3.30.565.10">
    <property type="entry name" value="Histidine kinase-like ATPase, C-terminal domain"/>
    <property type="match status" value="1"/>
</dbReference>
<dbReference type="Gene3D" id="1.10.287.130">
    <property type="match status" value="1"/>
</dbReference>
<dbReference type="InterPro" id="IPR036097">
    <property type="entry name" value="HisK_dim/P_sf"/>
</dbReference>
<evidence type="ECO:0000256" key="3">
    <source>
        <dbReference type="ARBA" id="ARBA00012438"/>
    </source>
</evidence>
<evidence type="ECO:0000256" key="1">
    <source>
        <dbReference type="ARBA" id="ARBA00000085"/>
    </source>
</evidence>
<dbReference type="PANTHER" id="PTHR45453:SF1">
    <property type="entry name" value="PHOSPHATE REGULON SENSOR PROTEIN PHOR"/>
    <property type="match status" value="1"/>
</dbReference>
<keyword evidence="10" id="KW-1133">Transmembrane helix</keyword>
<keyword evidence="10" id="KW-0812">Transmembrane</keyword>
<comment type="subcellular location">
    <subcellularLocation>
        <location evidence="2">Cell membrane</location>
    </subcellularLocation>
</comment>
<dbReference type="SMART" id="SM00387">
    <property type="entry name" value="HATPase_c"/>
    <property type="match status" value="1"/>
</dbReference>
<feature type="transmembrane region" description="Helical" evidence="10">
    <location>
        <begin position="6"/>
        <end position="28"/>
    </location>
</feature>
<evidence type="ECO:0000256" key="5">
    <source>
        <dbReference type="ARBA" id="ARBA00022679"/>
    </source>
</evidence>
<protein>
    <recommendedName>
        <fullName evidence="8">Sensor-like histidine kinase SenX3</fullName>
        <ecNumber evidence="3">2.7.13.3</ecNumber>
    </recommendedName>
</protein>
<dbReference type="PRINTS" id="PR00344">
    <property type="entry name" value="BCTRLSENSOR"/>
</dbReference>
<dbReference type="SUPFAM" id="SSF55874">
    <property type="entry name" value="ATPase domain of HSP90 chaperone/DNA topoisomerase II/histidine kinase"/>
    <property type="match status" value="1"/>
</dbReference>
<feature type="compositionally biased region" description="Basic and acidic residues" evidence="9">
    <location>
        <begin position="395"/>
        <end position="405"/>
    </location>
</feature>
<keyword evidence="13" id="KW-1185">Reference proteome</keyword>
<dbReference type="InterPro" id="IPR004358">
    <property type="entry name" value="Sig_transdc_His_kin-like_C"/>
</dbReference>
<keyword evidence="12" id="KW-0547">Nucleotide-binding</keyword>
<dbReference type="EC" id="2.7.13.3" evidence="3"/>
<dbReference type="InterPro" id="IPR003661">
    <property type="entry name" value="HisK_dim/P_dom"/>
</dbReference>
<dbReference type="InterPro" id="IPR005467">
    <property type="entry name" value="His_kinase_dom"/>
</dbReference>
<keyword evidence="10" id="KW-0472">Membrane</keyword>
<evidence type="ECO:0000256" key="2">
    <source>
        <dbReference type="ARBA" id="ARBA00004236"/>
    </source>
</evidence>
<keyword evidence="6" id="KW-0418">Kinase</keyword>
<evidence type="ECO:0000256" key="4">
    <source>
        <dbReference type="ARBA" id="ARBA00022553"/>
    </source>
</evidence>
<dbReference type="Proteomes" id="UP001501094">
    <property type="component" value="Unassembled WGS sequence"/>
</dbReference>
<comment type="catalytic activity">
    <reaction evidence="1">
        <text>ATP + protein L-histidine = ADP + protein N-phospho-L-histidine.</text>
        <dbReference type="EC" id="2.7.13.3"/>
    </reaction>
</comment>
<dbReference type="GO" id="GO:0005524">
    <property type="term" value="F:ATP binding"/>
    <property type="evidence" value="ECO:0007669"/>
    <property type="project" value="UniProtKB-KW"/>
</dbReference>
<dbReference type="PANTHER" id="PTHR45453">
    <property type="entry name" value="PHOSPHATE REGULON SENSOR PROTEIN PHOR"/>
    <property type="match status" value="1"/>
</dbReference>
<proteinExistence type="predicted"/>
<dbReference type="Pfam" id="PF00512">
    <property type="entry name" value="HisKA"/>
    <property type="match status" value="1"/>
</dbReference>
<evidence type="ECO:0000313" key="12">
    <source>
        <dbReference type="EMBL" id="GAA1859633.1"/>
    </source>
</evidence>
<dbReference type="SMART" id="SM00388">
    <property type="entry name" value="HisKA"/>
    <property type="match status" value="1"/>
</dbReference>
<dbReference type="EMBL" id="BAAANL010000003">
    <property type="protein sequence ID" value="GAA1859633.1"/>
    <property type="molecule type" value="Genomic_DNA"/>
</dbReference>
<evidence type="ECO:0000256" key="7">
    <source>
        <dbReference type="ARBA" id="ARBA00023012"/>
    </source>
</evidence>
<evidence type="ECO:0000256" key="10">
    <source>
        <dbReference type="SAM" id="Phobius"/>
    </source>
</evidence>
<organism evidence="12 13">
    <name type="scientific">Myceligenerans crystallogenes</name>
    <dbReference type="NCBI Taxonomy" id="316335"/>
    <lineage>
        <taxon>Bacteria</taxon>
        <taxon>Bacillati</taxon>
        <taxon>Actinomycetota</taxon>
        <taxon>Actinomycetes</taxon>
        <taxon>Micrococcales</taxon>
        <taxon>Promicromonosporaceae</taxon>
        <taxon>Myceligenerans</taxon>
    </lineage>
</organism>
<evidence type="ECO:0000313" key="13">
    <source>
        <dbReference type="Proteomes" id="UP001501094"/>
    </source>
</evidence>
<dbReference type="CDD" id="cd00075">
    <property type="entry name" value="HATPase"/>
    <property type="match status" value="1"/>
</dbReference>
<dbReference type="InterPro" id="IPR036890">
    <property type="entry name" value="HATPase_C_sf"/>
</dbReference>
<keyword evidence="7" id="KW-0902">Two-component regulatory system</keyword>
<sequence length="435" mass="45941">MDGFIQGVSVLGAGIVGVVVGVVAVLAFRVSERRQRRGPEAPAAELDDGLVRVLSVLRSAAVVVDDDDEVIRASPPAYALNVVRNDAISHAAIRDMVAQVRRDGMIQERELELPRGPVGSGTVLLQVRVAPLGKRVLVLAEDRTEAARVEAIRRDFVVNVSHELKTPVGALALLAETVGDAADDPVAVRRFTERMHREAHRLSELVQEIIELSRLQSQGAVQKDTPVSVRAVVDEAVDRARTAAQAKNIAVTAGGTLDGVVYGDHSLLVTAVRNLLDNAVAYSAPATRVGVGVSENRGLVEIAVVDQGIGIDESKQDRVFERFYRVDPARSRDTGGTGLGLAIVKHVAADHGGDVTMWSEPGRGSTFTLRLPSAGEGAVPPERVIPAARGTSPDIGDRVRDDGRTTRTAGPGAKPRTGEMGAGTDPAATNEEVGA</sequence>
<dbReference type="InterPro" id="IPR003594">
    <property type="entry name" value="HATPase_dom"/>
</dbReference>
<evidence type="ECO:0000256" key="9">
    <source>
        <dbReference type="SAM" id="MobiDB-lite"/>
    </source>
</evidence>
<keyword evidence="4" id="KW-0597">Phosphoprotein</keyword>